<organism evidence="9 10">
    <name type="scientific">Blautia obeum</name>
    <dbReference type="NCBI Taxonomy" id="40520"/>
    <lineage>
        <taxon>Bacteria</taxon>
        <taxon>Bacillati</taxon>
        <taxon>Bacillota</taxon>
        <taxon>Clostridia</taxon>
        <taxon>Lachnospirales</taxon>
        <taxon>Lachnospiraceae</taxon>
        <taxon>Blautia</taxon>
    </lineage>
</organism>
<keyword evidence="4 7" id="KW-1133">Transmembrane helix</keyword>
<feature type="compositionally biased region" description="Acidic residues" evidence="6">
    <location>
        <begin position="104"/>
        <end position="115"/>
    </location>
</feature>
<dbReference type="EMBL" id="PSQG01000002">
    <property type="protein sequence ID" value="RCH46047.1"/>
    <property type="molecule type" value="Genomic_DNA"/>
</dbReference>
<evidence type="ECO:0000256" key="7">
    <source>
        <dbReference type="SAM" id="Phobius"/>
    </source>
</evidence>
<evidence type="ECO:0000259" key="8">
    <source>
        <dbReference type="Pfam" id="PF00482"/>
    </source>
</evidence>
<evidence type="ECO:0000313" key="10">
    <source>
        <dbReference type="Proteomes" id="UP000253208"/>
    </source>
</evidence>
<keyword evidence="3 7" id="KW-0812">Transmembrane</keyword>
<evidence type="ECO:0000256" key="2">
    <source>
        <dbReference type="ARBA" id="ARBA00022475"/>
    </source>
</evidence>
<sequence>MRIMWIHILIFMVILGVFLAGKMGRLPPEAGNPEEKKLFIRIALTGNIIGMLLTFQSGGDKVYSSGYRMEKEETGAYEEKFKVSVDGEEAGSLYVQVPEKETEGSEEEPETELSEEQQREKELQDMIVQYNQKKNDPQYYYLPDEWKGKHLEWEQPKDKTGNLLSALGLAAAAAAVIAKKREEQNAQIKRREQMLMDYPGLIMKFTLLVQAGLTARKAFQKIALDYGKREDGKKREAYEEIRVACYEMDSGISEAEAYRRFGERCGQVKYKTLSTLLIQNLQKGSRYLADLLEKESVEAWEERKRKARVLGDTAATKLLLPMVLMLLVVMAVIMLPACLSFYGG</sequence>
<dbReference type="InterPro" id="IPR018076">
    <property type="entry name" value="T2SS_GspF_dom"/>
</dbReference>
<protein>
    <submittedName>
        <fullName evidence="9">Bacterial type II secretion system protein F domain protein</fullName>
    </submittedName>
</protein>
<keyword evidence="5 7" id="KW-0472">Membrane</keyword>
<comment type="caution">
    <text evidence="9">The sequence shown here is derived from an EMBL/GenBank/DDBJ whole genome shotgun (WGS) entry which is preliminary data.</text>
</comment>
<dbReference type="AlphaFoldDB" id="A0A367G5R2"/>
<gene>
    <name evidence="9" type="ORF">C4886_01380</name>
</gene>
<dbReference type="PANTHER" id="PTHR35007">
    <property type="entry name" value="INTEGRAL MEMBRANE PROTEIN-RELATED"/>
    <property type="match status" value="1"/>
</dbReference>
<dbReference type="Proteomes" id="UP000253208">
    <property type="component" value="Unassembled WGS sequence"/>
</dbReference>
<evidence type="ECO:0000256" key="1">
    <source>
        <dbReference type="ARBA" id="ARBA00004651"/>
    </source>
</evidence>
<evidence type="ECO:0000256" key="4">
    <source>
        <dbReference type="ARBA" id="ARBA00022989"/>
    </source>
</evidence>
<proteinExistence type="predicted"/>
<comment type="subcellular location">
    <subcellularLocation>
        <location evidence="1">Cell membrane</location>
        <topology evidence="1">Multi-pass membrane protein</topology>
    </subcellularLocation>
</comment>
<evidence type="ECO:0000313" key="9">
    <source>
        <dbReference type="EMBL" id="RCH46047.1"/>
    </source>
</evidence>
<name>A0A367G5R2_9FIRM</name>
<dbReference type="GO" id="GO:0005886">
    <property type="term" value="C:plasma membrane"/>
    <property type="evidence" value="ECO:0007669"/>
    <property type="project" value="UniProtKB-SubCell"/>
</dbReference>
<evidence type="ECO:0000256" key="6">
    <source>
        <dbReference type="SAM" id="MobiDB-lite"/>
    </source>
</evidence>
<dbReference type="Pfam" id="PF00482">
    <property type="entry name" value="T2SSF"/>
    <property type="match status" value="1"/>
</dbReference>
<dbReference type="PANTHER" id="PTHR35007:SF2">
    <property type="entry name" value="PILUS ASSEMBLE PROTEIN"/>
    <property type="match status" value="1"/>
</dbReference>
<keyword evidence="2" id="KW-1003">Cell membrane</keyword>
<feature type="domain" description="Type II secretion system protein GspF" evidence="8">
    <location>
        <begin position="205"/>
        <end position="336"/>
    </location>
</feature>
<evidence type="ECO:0000256" key="5">
    <source>
        <dbReference type="ARBA" id="ARBA00023136"/>
    </source>
</evidence>
<feature type="transmembrane region" description="Helical" evidence="7">
    <location>
        <begin position="6"/>
        <end position="26"/>
    </location>
</feature>
<reference evidence="9 10" key="1">
    <citation type="submission" date="2018-02" db="EMBL/GenBank/DDBJ databases">
        <title>Complete genome sequencing of Faecalibacterium prausnitzii strains isolated from the human gut.</title>
        <authorList>
            <person name="Fitzgerald B.C."/>
            <person name="Shkoporov A.N."/>
            <person name="Ross P.R."/>
            <person name="Hill C."/>
        </authorList>
    </citation>
    <scope>NUCLEOTIDE SEQUENCE [LARGE SCALE GENOMIC DNA]</scope>
    <source>
        <strain evidence="9 10">APC942/31-1</strain>
    </source>
</reference>
<feature type="region of interest" description="Disordered" evidence="6">
    <location>
        <begin position="97"/>
        <end position="121"/>
    </location>
</feature>
<accession>A0A367G5R2</accession>
<feature type="transmembrane region" description="Helical" evidence="7">
    <location>
        <begin position="318"/>
        <end position="342"/>
    </location>
</feature>
<evidence type="ECO:0000256" key="3">
    <source>
        <dbReference type="ARBA" id="ARBA00022692"/>
    </source>
</evidence>
<feature type="transmembrane region" description="Helical" evidence="7">
    <location>
        <begin position="38"/>
        <end position="55"/>
    </location>
</feature>